<dbReference type="Gene3D" id="3.40.50.12090">
    <property type="match status" value="1"/>
</dbReference>
<reference evidence="3" key="1">
    <citation type="submission" date="2009-07" db="EMBL/GenBank/DDBJ databases">
        <authorList>
            <person name="Koepke M."/>
            <person name="Hujer S."/>
            <person name="Held C."/>
            <person name="Wiezer A."/>
            <person name="Liesegang H."/>
            <person name="Ehrenreich A."/>
            <person name="Gottschalk G."/>
            <person name="Duerre P."/>
        </authorList>
    </citation>
    <scope>NUCLEOTIDE SEQUENCE</scope>
    <source>
        <strain evidence="3">DSM 13528</strain>
    </source>
</reference>
<dbReference type="STRING" id="748727.CLJU_c04840"/>
<dbReference type="PANTHER" id="PTHR30032">
    <property type="entry name" value="N-ACETYLMURAMOYL-L-ALANINE AMIDASE-RELATED"/>
    <property type="match status" value="1"/>
</dbReference>
<name>D8GMF6_CLOLD</name>
<accession>D8GMF6</accession>
<feature type="signal peptide" evidence="2">
    <location>
        <begin position="1"/>
        <end position="30"/>
    </location>
</feature>
<dbReference type="KEGG" id="clj:CLJU_c04840"/>
<evidence type="ECO:0000256" key="1">
    <source>
        <dbReference type="ARBA" id="ARBA00022729"/>
    </source>
</evidence>
<reference evidence="3 5" key="2">
    <citation type="journal article" date="2010" name="Proc. Natl. Acad. Sci. U.S.A.">
        <title>Clostridium ljungdahlii represents a microbial production platform based on syngas.</title>
        <authorList>
            <person name="Kopke M."/>
            <person name="Held C."/>
            <person name="Hujer S."/>
            <person name="Liesegang H."/>
            <person name="Wiezer A."/>
            <person name="Wollherr A."/>
            <person name="Ehrenreich A."/>
            <person name="Liebl W."/>
            <person name="Gottschalk G."/>
            <person name="Durre P."/>
        </authorList>
    </citation>
    <scope>NUCLEOTIDE SEQUENCE [LARGE SCALE GENOMIC DNA]</scope>
    <source>
        <strain evidence="5">ATCC 55383 / DSM 13528 / PETC</strain>
        <strain evidence="3">DSM 13528</strain>
    </source>
</reference>
<dbReference type="InterPro" id="IPR051922">
    <property type="entry name" value="Bact_Sporulation_Assoc"/>
</dbReference>
<evidence type="ECO:0000313" key="4">
    <source>
        <dbReference type="EMBL" id="OAA89183.1"/>
    </source>
</evidence>
<dbReference type="eggNOG" id="COG0544">
    <property type="taxonomic scope" value="Bacteria"/>
</dbReference>
<dbReference type="Proteomes" id="UP000077020">
    <property type="component" value="Unassembled WGS sequence"/>
</dbReference>
<dbReference type="Proteomes" id="UP000001656">
    <property type="component" value="Chromosome"/>
</dbReference>
<dbReference type="PANTHER" id="PTHR30032:SF8">
    <property type="entry name" value="GERMINATION-SPECIFIC N-ACETYLMURAMOYL-L-ALANINE AMIDASE"/>
    <property type="match status" value="1"/>
</dbReference>
<keyword evidence="1 2" id="KW-0732">Signal</keyword>
<keyword evidence="4" id="KW-0378">Hydrolase</keyword>
<protein>
    <submittedName>
        <fullName evidence="4">N-acetylmuramoyl-L-alanine amidase LytC</fullName>
        <ecNumber evidence="4">3.5.1.28</ecNumber>
    </submittedName>
    <submittedName>
        <fullName evidence="3">Predicted cell wall binding protein</fullName>
    </submittedName>
</protein>
<dbReference type="HOGENOM" id="CLU_274036_0_0_9"/>
<organism evidence="3 5">
    <name type="scientific">Clostridium ljungdahlii (strain ATCC 55383 / DSM 13528 / PETC)</name>
    <dbReference type="NCBI Taxonomy" id="748727"/>
    <lineage>
        <taxon>Bacteria</taxon>
        <taxon>Bacillati</taxon>
        <taxon>Bacillota</taxon>
        <taxon>Clostridia</taxon>
        <taxon>Eubacteriales</taxon>
        <taxon>Clostridiaceae</taxon>
        <taxon>Clostridium</taxon>
    </lineage>
</organism>
<proteinExistence type="predicted"/>
<dbReference type="Pfam" id="PF04122">
    <property type="entry name" value="CW_binding_2"/>
    <property type="match status" value="3"/>
</dbReference>
<dbReference type="AlphaFoldDB" id="D8GMF6"/>
<keyword evidence="6" id="KW-1185">Reference proteome</keyword>
<gene>
    <name evidence="4" type="primary">lytC_13</name>
    <name evidence="3" type="ordered locus">CLJU_c04840</name>
    <name evidence="4" type="ORF">WX45_02425</name>
</gene>
<dbReference type="eggNOG" id="COG2247">
    <property type="taxonomic scope" value="Bacteria"/>
</dbReference>
<reference evidence="4 6" key="3">
    <citation type="journal article" date="2016" name="Biotechnol. Bioeng.">
        <title>Traits of selected Clostridium strains for syngas fermentation to ethanol.</title>
        <authorList>
            <person name="Martin M.E."/>
            <person name="Richter H."/>
            <person name="Saha S."/>
            <person name="Angenent L.T."/>
        </authorList>
    </citation>
    <scope>NUCLEOTIDE SEQUENCE [LARGE SCALE GENOMIC DNA]</scope>
    <source>
        <strain evidence="4 6">PETC</strain>
    </source>
</reference>
<dbReference type="Gene3D" id="2.60.40.1220">
    <property type="match status" value="5"/>
</dbReference>
<dbReference type="PATRIC" id="fig|748727.19.peg.2155"/>
<dbReference type="RefSeq" id="WP_013237166.1">
    <property type="nucleotide sequence ID" value="NC_014328.1"/>
</dbReference>
<dbReference type="GO" id="GO:0008745">
    <property type="term" value="F:N-acetylmuramoyl-L-alanine amidase activity"/>
    <property type="evidence" value="ECO:0007669"/>
    <property type="project" value="UniProtKB-EC"/>
</dbReference>
<dbReference type="EC" id="3.5.1.28" evidence="4"/>
<dbReference type="InterPro" id="IPR014755">
    <property type="entry name" value="Cu-Rt/internalin_Ig-like"/>
</dbReference>
<evidence type="ECO:0000313" key="5">
    <source>
        <dbReference type="Proteomes" id="UP000001656"/>
    </source>
</evidence>
<evidence type="ECO:0000313" key="3">
    <source>
        <dbReference type="EMBL" id="ADK13566.1"/>
    </source>
</evidence>
<evidence type="ECO:0000313" key="6">
    <source>
        <dbReference type="Proteomes" id="UP000077020"/>
    </source>
</evidence>
<sequence length="1195" mass="125642">MSKKSTKALASATLMSLVLTTALSAGPVKAASQVQPTRVSGGDRYATAAKVATTNWTTSDSVVLVSGEGYADAVSASALAKKLNAPILLTTGNTLNSDAQSALNTLKPKNVYVIGGTASISQSIRDGLKANYTLTELGGQNRYETNIAVAKELVTLGVSPSNVMVVGGQGFADALSVAPVAAAKGQILLLANNDQASSQGAIDFVKDNKSTATIVGTSNVISDAIKNAFGSTATRVNGGSSRFDTNLAVLKAFSSDLKADKLYIANASAADPDNLYADALVASAVAGKYTAPLVLVDKDGTDATNNAVAYIKSENAKEIDVIGGTSVVPDSIISEITGTPVGPVDPEVSSVSDVDLNQVKVVFNQEVDSDTAEEVSNYKIDNVQLNNKGTKDGGGTADANSAKATLQDDNKTVLITLAKSKKQGDNLDLTVKKGILSSDKSTTIPECTQKVSFNDTTAPTISSVQARGNNKLTVEFSEPVNFSSTSVSQIASKFKINGKNITSFGLDTSISKIDDYVTGINAGEVWANKIEFYFTSSLPTGNNTLEVSDGDQASNGVTGKLSDVAGFPFKDSTQNFNVDTLTTAPQITSITAEDSGKIYINFDRPMDAKTATDVSNYGINGDNNNPPANSVELKKDDTQVKISNVTLKTGSNTVYIDNNVKDAYGNYIPDDTRKDVTLTQDTVKPAVSSVATLDDKTIRVKYNKDINIQSGKNTSNYKIKDNSGTDISSQIGNSDGTITVPGGSSSDTSASVFDIHMANKLSDSKYSITIKNIRDIASTPNTMPDYTTTFDGYGDVAPTVTGAYKAAAGEDPQRKVVVYFNKEMDSSSIDDVSNYKFKDNSSDADFIALPSGTTISAGSNNKSATIKFPSSYTTNLSDPASNENKIKELAVVGVKDVNGNALSVSYQSGTLAVNTNLPTIDSKSVSFDYDGNDLTVKFKYIGTNVDGSTYTDTIDKLDYTDFRVNGVEPSTGSLSGDNVVLRFTKNDPIVAATDTGYGYAGRDTTKINAVKYAGLGAKITTVSTNTIDVAGQSIASMTVAGGTAVVAYDYNAAPKTIAKDWRTGVVGDTNDNLTGVGTAGDGFIDVTFDTPIDPQSGISKDGFTFTSNVDGQPLKAKAVYVSGNTIRFTFDTSADNVSKDMYQKYFKTGSVFTVNAKDTVTVRTIQDQDDNYATYKPSSDDINIRTINFDGVGTN</sequence>
<evidence type="ECO:0000256" key="2">
    <source>
        <dbReference type="SAM" id="SignalP"/>
    </source>
</evidence>
<dbReference type="EMBL" id="CP001666">
    <property type="protein sequence ID" value="ADK13566.1"/>
    <property type="molecule type" value="Genomic_DNA"/>
</dbReference>
<dbReference type="InterPro" id="IPR007253">
    <property type="entry name" value="Cell_wall-bd_2"/>
</dbReference>
<feature type="chain" id="PRO_5009952786" evidence="2">
    <location>
        <begin position="31"/>
        <end position="1195"/>
    </location>
</feature>
<dbReference type="OrthoDB" id="2077808at2"/>
<dbReference type="EMBL" id="LITS01000002">
    <property type="protein sequence ID" value="OAA89183.1"/>
    <property type="molecule type" value="Genomic_DNA"/>
</dbReference>